<dbReference type="EMBL" id="AZHD01000009">
    <property type="protein sequence ID" value="OAA60598.1"/>
    <property type="molecule type" value="Genomic_DNA"/>
</dbReference>
<evidence type="ECO:0000313" key="2">
    <source>
        <dbReference type="EMBL" id="OAA60598.1"/>
    </source>
</evidence>
<proteinExistence type="predicted"/>
<name>A0A167TH32_9HYPO</name>
<feature type="transmembrane region" description="Helical" evidence="1">
    <location>
        <begin position="46"/>
        <end position="66"/>
    </location>
</feature>
<feature type="transmembrane region" description="Helical" evidence="1">
    <location>
        <begin position="144"/>
        <end position="162"/>
    </location>
</feature>
<evidence type="ECO:0000313" key="3">
    <source>
        <dbReference type="Proteomes" id="UP000076874"/>
    </source>
</evidence>
<comment type="caution">
    <text evidence="2">The sequence shown here is derived from an EMBL/GenBank/DDBJ whole genome shotgun (WGS) entry which is preliminary data.</text>
</comment>
<gene>
    <name evidence="2" type="ORF">SPI_05722</name>
</gene>
<organism evidence="2 3">
    <name type="scientific">Niveomyces insectorum RCEF 264</name>
    <dbReference type="NCBI Taxonomy" id="1081102"/>
    <lineage>
        <taxon>Eukaryota</taxon>
        <taxon>Fungi</taxon>
        <taxon>Dikarya</taxon>
        <taxon>Ascomycota</taxon>
        <taxon>Pezizomycotina</taxon>
        <taxon>Sordariomycetes</taxon>
        <taxon>Hypocreomycetidae</taxon>
        <taxon>Hypocreales</taxon>
        <taxon>Cordycipitaceae</taxon>
        <taxon>Niveomyces</taxon>
    </lineage>
</organism>
<accession>A0A167TH32</accession>
<keyword evidence="3" id="KW-1185">Reference proteome</keyword>
<keyword evidence="1" id="KW-0472">Membrane</keyword>
<sequence>MPFLIHRRLSIVPVQFLSPNLDTLVDYAAFLENVARRVGCEPRLPLVAVALYNAYMAPIGWMALHWLKPAHHLAPASMWHPVLLWAATVAGFLLYRDGLLIKWWLYPQWPVWYRQRGPGANPTLLQGVLNRVPLWKYTAITRGFIWLLRLLSLPLFLPHLLLEAAGIRFREAWGGLLRPKMVVLHSGIWRLLDLFMPTILS</sequence>
<feature type="transmembrane region" description="Helical" evidence="1">
    <location>
        <begin position="78"/>
        <end position="95"/>
    </location>
</feature>
<dbReference type="OrthoDB" id="66881at2759"/>
<keyword evidence="1" id="KW-0812">Transmembrane</keyword>
<evidence type="ECO:0000256" key="1">
    <source>
        <dbReference type="SAM" id="Phobius"/>
    </source>
</evidence>
<protein>
    <submittedName>
        <fullName evidence="2">Uncharacterized protein</fullName>
    </submittedName>
</protein>
<dbReference type="STRING" id="1081102.A0A167TH32"/>
<dbReference type="Proteomes" id="UP000076874">
    <property type="component" value="Unassembled WGS sequence"/>
</dbReference>
<reference evidence="2 3" key="1">
    <citation type="journal article" date="2016" name="Genome Biol. Evol.">
        <title>Divergent and convergent evolution of fungal pathogenicity.</title>
        <authorList>
            <person name="Shang Y."/>
            <person name="Xiao G."/>
            <person name="Zheng P."/>
            <person name="Cen K."/>
            <person name="Zhan S."/>
            <person name="Wang C."/>
        </authorList>
    </citation>
    <scope>NUCLEOTIDE SEQUENCE [LARGE SCALE GENOMIC DNA]</scope>
    <source>
        <strain evidence="2 3">RCEF 264</strain>
    </source>
</reference>
<dbReference type="AlphaFoldDB" id="A0A167TH32"/>
<keyword evidence="1" id="KW-1133">Transmembrane helix</keyword>